<dbReference type="InterPro" id="IPR008792">
    <property type="entry name" value="PQQD"/>
</dbReference>
<dbReference type="STRING" id="526729.SAMN04324258_0391"/>
<organism evidence="1 2">
    <name type="scientific">Krasilnikoviella flava</name>
    <dbReference type="NCBI Taxonomy" id="526729"/>
    <lineage>
        <taxon>Bacteria</taxon>
        <taxon>Bacillati</taxon>
        <taxon>Actinomycetota</taxon>
        <taxon>Actinomycetes</taxon>
        <taxon>Micrococcales</taxon>
        <taxon>Promicromonosporaceae</taxon>
        <taxon>Krasilnikoviella</taxon>
    </lineage>
</organism>
<dbReference type="InterPro" id="IPR041881">
    <property type="entry name" value="PqqD_sf"/>
</dbReference>
<dbReference type="OrthoDB" id="3830900at2"/>
<dbReference type="Proteomes" id="UP000189777">
    <property type="component" value="Unassembled WGS sequence"/>
</dbReference>
<keyword evidence="2" id="KW-1185">Reference proteome</keyword>
<dbReference type="RefSeq" id="WP_079570209.1">
    <property type="nucleotide sequence ID" value="NZ_FUZQ01000001.1"/>
</dbReference>
<sequence>MRLREDGVTWQEIDGELVILDLASSTYLTTNGSGAFAAKLLQEDRTTDDLADALVAEYGIPADVAQQDAGAFVDALRDRGLLVED</sequence>
<dbReference type="Pfam" id="PF05402">
    <property type="entry name" value="PqqD"/>
    <property type="match status" value="1"/>
</dbReference>
<name>A0A1T5IE90_9MICO</name>
<dbReference type="Gene3D" id="1.10.10.1150">
    <property type="entry name" value="Coenzyme PQQ synthesis protein D (PqqD)"/>
    <property type="match status" value="1"/>
</dbReference>
<accession>A0A1T5IE90</accession>
<dbReference type="EMBL" id="FUZQ01000001">
    <property type="protein sequence ID" value="SKC37343.1"/>
    <property type="molecule type" value="Genomic_DNA"/>
</dbReference>
<protein>
    <submittedName>
        <fullName evidence="1">Coenzyme PQQ synthesis protein D (PqqD)</fullName>
    </submittedName>
</protein>
<gene>
    <name evidence="1" type="ORF">SAMN04324258_0391</name>
</gene>
<evidence type="ECO:0000313" key="2">
    <source>
        <dbReference type="Proteomes" id="UP000189777"/>
    </source>
</evidence>
<reference evidence="1 2" key="1">
    <citation type="submission" date="2017-02" db="EMBL/GenBank/DDBJ databases">
        <authorList>
            <person name="Peterson S.W."/>
        </authorList>
    </citation>
    <scope>NUCLEOTIDE SEQUENCE [LARGE SCALE GENOMIC DNA]</scope>
    <source>
        <strain evidence="1 2">DSM 21481</strain>
    </source>
</reference>
<proteinExistence type="predicted"/>
<dbReference type="AlphaFoldDB" id="A0A1T5IE90"/>
<evidence type="ECO:0000313" key="1">
    <source>
        <dbReference type="EMBL" id="SKC37343.1"/>
    </source>
</evidence>